<organism evidence="2 3">
    <name type="scientific">Spirodela intermedia</name>
    <name type="common">Intermediate duckweed</name>
    <dbReference type="NCBI Taxonomy" id="51605"/>
    <lineage>
        <taxon>Eukaryota</taxon>
        <taxon>Viridiplantae</taxon>
        <taxon>Streptophyta</taxon>
        <taxon>Embryophyta</taxon>
        <taxon>Tracheophyta</taxon>
        <taxon>Spermatophyta</taxon>
        <taxon>Magnoliopsida</taxon>
        <taxon>Liliopsida</taxon>
        <taxon>Araceae</taxon>
        <taxon>Lemnoideae</taxon>
        <taxon>Spirodela</taxon>
    </lineage>
</organism>
<dbReference type="Proteomes" id="UP000663760">
    <property type="component" value="Chromosome 1"/>
</dbReference>
<dbReference type="AlphaFoldDB" id="A0A7I8JWY5"/>
<dbReference type="PANTHER" id="PTHR37241:SF1">
    <property type="entry name" value="NEUROFILAMENT HEAVY PROTEIN"/>
    <property type="match status" value="1"/>
</dbReference>
<reference evidence="2" key="1">
    <citation type="submission" date="2020-02" db="EMBL/GenBank/DDBJ databases">
        <authorList>
            <person name="Scholz U."/>
            <person name="Mascher M."/>
            <person name="Fiebig A."/>
        </authorList>
    </citation>
    <scope>NUCLEOTIDE SEQUENCE</scope>
</reference>
<feature type="region of interest" description="Disordered" evidence="1">
    <location>
        <begin position="87"/>
        <end position="108"/>
    </location>
</feature>
<feature type="region of interest" description="Disordered" evidence="1">
    <location>
        <begin position="133"/>
        <end position="167"/>
    </location>
</feature>
<evidence type="ECO:0000313" key="3">
    <source>
        <dbReference type="Proteomes" id="UP000663760"/>
    </source>
</evidence>
<feature type="compositionally biased region" description="Basic and acidic residues" evidence="1">
    <location>
        <begin position="253"/>
        <end position="267"/>
    </location>
</feature>
<sequence>MEALWKSLRKGSSTAWTGEDHVYENIEAPKFVDFSAPDRSRPDDRSWFCTRIGCDQNHDEVDPDVLHKNFVLRVMAARSPNVRLQKALSRHDAPSAKCPRSAPAKSAKSRIGMLAEKAGSSARLKNYPVACLSSSTPKPPAKRPPAAAKALSTPRNRARPTGEEAFRSVKISKPPEPLLKNRAAVKVLSFHTPKKSEKGTCAGKAPIPEISAGMKKLNMGTLRSDNAIDRDACRLLEAEECPERALPSSMTPSEDRTGVKSSPKAEAEEPDVFEDEPMEGSSEFDENKENASVIHAAADRLDSSATPYPSTLIPLQSRHYFSIPLHSDFLWDLISETRIVAPSQVGWRIARRTAATALGRCSSPRAQFSSCTIHSCLW</sequence>
<dbReference type="EMBL" id="LR746264">
    <property type="protein sequence ID" value="CAA7387717.1"/>
    <property type="molecule type" value="Genomic_DNA"/>
</dbReference>
<evidence type="ECO:0000313" key="2">
    <source>
        <dbReference type="EMBL" id="CAA7387717.1"/>
    </source>
</evidence>
<proteinExistence type="predicted"/>
<dbReference type="PANTHER" id="PTHR37241">
    <property type="entry name" value="NEUROFILAMENT HEAVY PROTEIN"/>
    <property type="match status" value="1"/>
</dbReference>
<accession>A0A7I8JWY5</accession>
<gene>
    <name evidence="2" type="ORF">SI8410_01000112</name>
</gene>
<feature type="compositionally biased region" description="Acidic residues" evidence="1">
    <location>
        <begin position="268"/>
        <end position="286"/>
    </location>
</feature>
<name>A0A7I8JWY5_SPIIN</name>
<protein>
    <submittedName>
        <fullName evidence="2">Uncharacterized protein</fullName>
    </submittedName>
</protein>
<dbReference type="OrthoDB" id="785936at2759"/>
<evidence type="ECO:0000256" key="1">
    <source>
        <dbReference type="SAM" id="MobiDB-lite"/>
    </source>
</evidence>
<feature type="region of interest" description="Disordered" evidence="1">
    <location>
        <begin position="243"/>
        <end position="286"/>
    </location>
</feature>
<keyword evidence="3" id="KW-1185">Reference proteome</keyword>